<keyword evidence="4" id="KW-0472">Membrane</keyword>
<dbReference type="InterPro" id="IPR008920">
    <property type="entry name" value="TF_FadR/GntR_C"/>
</dbReference>
<feature type="transmembrane region" description="Helical" evidence="4">
    <location>
        <begin position="144"/>
        <end position="165"/>
    </location>
</feature>
<evidence type="ECO:0000256" key="4">
    <source>
        <dbReference type="SAM" id="Phobius"/>
    </source>
</evidence>
<accession>A0A842HDR3</accession>
<dbReference type="Pfam" id="PF07729">
    <property type="entry name" value="FCD"/>
    <property type="match status" value="1"/>
</dbReference>
<dbReference type="AlphaFoldDB" id="A0A842HDR3"/>
<dbReference type="Proteomes" id="UP000546464">
    <property type="component" value="Unassembled WGS sequence"/>
</dbReference>
<dbReference type="CDD" id="cd07377">
    <property type="entry name" value="WHTH_GntR"/>
    <property type="match status" value="1"/>
</dbReference>
<sequence>MTRVKSKPARIPGNTPKVSLSQKAYDYLMEKLMANELAPGDLLNRRQIAEELNISVAPVLEAVVQLESDGILESIPRKGTRVCGVRMEDLRGQFILREALECEAARVYAGSLVQGHYAELERLAAAADKDYQDIRLAWNIENEFHSALVALTGIPMLLTAFGNVMRKKLFMGIQLYQSVHPESMRDSHIELLKALSVAKADEAARLVRHHIRCGKEALFRGLP</sequence>
<organism evidence="6 7">
    <name type="scientific">Ruficoccus amylovorans</name>
    <dbReference type="NCBI Taxonomy" id="1804625"/>
    <lineage>
        <taxon>Bacteria</taxon>
        <taxon>Pseudomonadati</taxon>
        <taxon>Verrucomicrobiota</taxon>
        <taxon>Opitutia</taxon>
        <taxon>Puniceicoccales</taxon>
        <taxon>Cerasicoccaceae</taxon>
        <taxon>Ruficoccus</taxon>
    </lineage>
</organism>
<proteinExistence type="predicted"/>
<keyword evidence="1" id="KW-0805">Transcription regulation</keyword>
<dbReference type="PANTHER" id="PTHR43537">
    <property type="entry name" value="TRANSCRIPTIONAL REGULATOR, GNTR FAMILY"/>
    <property type="match status" value="1"/>
</dbReference>
<feature type="domain" description="HTH gntR-type" evidence="5">
    <location>
        <begin position="18"/>
        <end position="85"/>
    </location>
</feature>
<keyword evidence="7" id="KW-1185">Reference proteome</keyword>
<name>A0A842HDR3_9BACT</name>
<dbReference type="SMART" id="SM00345">
    <property type="entry name" value="HTH_GNTR"/>
    <property type="match status" value="1"/>
</dbReference>
<evidence type="ECO:0000313" key="7">
    <source>
        <dbReference type="Proteomes" id="UP000546464"/>
    </source>
</evidence>
<keyword evidence="3" id="KW-0804">Transcription</keyword>
<evidence type="ECO:0000256" key="2">
    <source>
        <dbReference type="ARBA" id="ARBA00023125"/>
    </source>
</evidence>
<dbReference type="SUPFAM" id="SSF46785">
    <property type="entry name" value="Winged helix' DNA-binding domain"/>
    <property type="match status" value="1"/>
</dbReference>
<evidence type="ECO:0000259" key="5">
    <source>
        <dbReference type="PROSITE" id="PS50949"/>
    </source>
</evidence>
<gene>
    <name evidence="6" type="ORF">H5P28_04375</name>
</gene>
<dbReference type="Gene3D" id="1.20.120.530">
    <property type="entry name" value="GntR ligand-binding domain-like"/>
    <property type="match status" value="1"/>
</dbReference>
<keyword evidence="4" id="KW-1133">Transmembrane helix</keyword>
<protein>
    <submittedName>
        <fullName evidence="6">GntR family transcriptional regulator</fullName>
    </submittedName>
</protein>
<dbReference type="InterPro" id="IPR036388">
    <property type="entry name" value="WH-like_DNA-bd_sf"/>
</dbReference>
<keyword evidence="2" id="KW-0238">DNA-binding</keyword>
<dbReference type="InterPro" id="IPR011711">
    <property type="entry name" value="GntR_C"/>
</dbReference>
<dbReference type="GO" id="GO:0003700">
    <property type="term" value="F:DNA-binding transcription factor activity"/>
    <property type="evidence" value="ECO:0007669"/>
    <property type="project" value="InterPro"/>
</dbReference>
<dbReference type="EMBL" id="JACHVB010000013">
    <property type="protein sequence ID" value="MBC2593491.1"/>
    <property type="molecule type" value="Genomic_DNA"/>
</dbReference>
<dbReference type="RefSeq" id="WP_185674493.1">
    <property type="nucleotide sequence ID" value="NZ_JACHVB010000013.1"/>
</dbReference>
<dbReference type="SMART" id="SM00895">
    <property type="entry name" value="FCD"/>
    <property type="match status" value="1"/>
</dbReference>
<dbReference type="Gene3D" id="1.10.10.10">
    <property type="entry name" value="Winged helix-like DNA-binding domain superfamily/Winged helix DNA-binding domain"/>
    <property type="match status" value="1"/>
</dbReference>
<dbReference type="PROSITE" id="PS50949">
    <property type="entry name" value="HTH_GNTR"/>
    <property type="match status" value="1"/>
</dbReference>
<dbReference type="InterPro" id="IPR000524">
    <property type="entry name" value="Tscrpt_reg_HTH_GntR"/>
</dbReference>
<evidence type="ECO:0000313" key="6">
    <source>
        <dbReference type="EMBL" id="MBC2593491.1"/>
    </source>
</evidence>
<comment type="caution">
    <text evidence="6">The sequence shown here is derived from an EMBL/GenBank/DDBJ whole genome shotgun (WGS) entry which is preliminary data.</text>
</comment>
<dbReference type="InterPro" id="IPR036390">
    <property type="entry name" value="WH_DNA-bd_sf"/>
</dbReference>
<reference evidence="6 7" key="1">
    <citation type="submission" date="2020-07" db="EMBL/GenBank/DDBJ databases">
        <authorList>
            <person name="Feng X."/>
        </authorList>
    </citation>
    <scope>NUCLEOTIDE SEQUENCE [LARGE SCALE GENOMIC DNA]</scope>
    <source>
        <strain evidence="6 7">JCM31066</strain>
    </source>
</reference>
<keyword evidence="4" id="KW-0812">Transmembrane</keyword>
<dbReference type="Pfam" id="PF00392">
    <property type="entry name" value="GntR"/>
    <property type="match status" value="1"/>
</dbReference>
<evidence type="ECO:0000256" key="1">
    <source>
        <dbReference type="ARBA" id="ARBA00023015"/>
    </source>
</evidence>
<dbReference type="SUPFAM" id="SSF48008">
    <property type="entry name" value="GntR ligand-binding domain-like"/>
    <property type="match status" value="1"/>
</dbReference>
<evidence type="ECO:0000256" key="3">
    <source>
        <dbReference type="ARBA" id="ARBA00023163"/>
    </source>
</evidence>
<dbReference type="GO" id="GO:0003677">
    <property type="term" value="F:DNA binding"/>
    <property type="evidence" value="ECO:0007669"/>
    <property type="project" value="UniProtKB-KW"/>
</dbReference>
<dbReference type="PANTHER" id="PTHR43537:SF49">
    <property type="entry name" value="TRANSCRIPTIONAL REGULATORY PROTEIN"/>
    <property type="match status" value="1"/>
</dbReference>